<dbReference type="PIRSF" id="PIRSF020269">
    <property type="entry name" value="DUF1121"/>
    <property type="match status" value="1"/>
</dbReference>
<organism evidence="2 3">
    <name type="scientific">Anaerorhabdus furcosa</name>
    <dbReference type="NCBI Taxonomy" id="118967"/>
    <lineage>
        <taxon>Bacteria</taxon>
        <taxon>Bacillati</taxon>
        <taxon>Bacillota</taxon>
        <taxon>Erysipelotrichia</taxon>
        <taxon>Erysipelotrichales</taxon>
        <taxon>Erysipelotrichaceae</taxon>
        <taxon>Anaerorhabdus</taxon>
    </lineage>
</organism>
<proteinExistence type="predicted"/>
<dbReference type="InterPro" id="IPR003741">
    <property type="entry name" value="LUD_dom"/>
</dbReference>
<dbReference type="EMBL" id="FUWY01000004">
    <property type="protein sequence ID" value="SJZ73926.1"/>
    <property type="molecule type" value="Genomic_DNA"/>
</dbReference>
<dbReference type="RefSeq" id="WP_078711873.1">
    <property type="nucleotide sequence ID" value="NZ_FUWY01000004.1"/>
</dbReference>
<dbReference type="InterPro" id="IPR009501">
    <property type="entry name" value="UCP020269"/>
</dbReference>
<evidence type="ECO:0000259" key="1">
    <source>
        <dbReference type="Pfam" id="PF02589"/>
    </source>
</evidence>
<dbReference type="OrthoDB" id="9809147at2"/>
<sequence>MDKNLRATLENHVTLCKEKLESHKFKVDVVENGSECLTLVDELIQDGEVVSVGGSMTLFEMGIIDYLEQNNRITYLDRYHAEDAFEIFHQALTCDTYLMSSNAITMDGQLYNVDGNGNRVAALTFGPDRVLVIVGWNKIVKDIPSAIERVEQIAAPANCVRLNKSTPCVTLGHCVDCAHHQRICGSKVITTESHLRERIHVIIVKEDFGY</sequence>
<protein>
    <submittedName>
        <fullName evidence="2">Uncharacterized ACR, YkgG family COG1556</fullName>
    </submittedName>
</protein>
<accession>A0A1T4N474</accession>
<dbReference type="Pfam" id="PF02589">
    <property type="entry name" value="LUD_dom"/>
    <property type="match status" value="1"/>
</dbReference>
<feature type="domain" description="LUD" evidence="1">
    <location>
        <begin position="16"/>
        <end position="204"/>
    </location>
</feature>
<reference evidence="3" key="1">
    <citation type="submission" date="2017-02" db="EMBL/GenBank/DDBJ databases">
        <authorList>
            <person name="Varghese N."/>
            <person name="Submissions S."/>
        </authorList>
    </citation>
    <scope>NUCLEOTIDE SEQUENCE [LARGE SCALE GENOMIC DNA]</scope>
    <source>
        <strain evidence="3">ATCC 25662</strain>
    </source>
</reference>
<gene>
    <name evidence="2" type="ORF">SAMN02745191_1470</name>
</gene>
<keyword evidence="3" id="KW-1185">Reference proteome</keyword>
<dbReference type="Proteomes" id="UP000243297">
    <property type="component" value="Unassembled WGS sequence"/>
</dbReference>
<evidence type="ECO:0000313" key="3">
    <source>
        <dbReference type="Proteomes" id="UP000243297"/>
    </source>
</evidence>
<name>A0A1T4N474_9FIRM</name>
<dbReference type="AlphaFoldDB" id="A0A1T4N474"/>
<dbReference type="STRING" id="118967.SAMN02745191_1470"/>
<dbReference type="SUPFAM" id="SSF100950">
    <property type="entry name" value="NagB/RpiA/CoA transferase-like"/>
    <property type="match status" value="1"/>
</dbReference>
<evidence type="ECO:0000313" key="2">
    <source>
        <dbReference type="EMBL" id="SJZ73926.1"/>
    </source>
</evidence>
<dbReference type="PANTHER" id="PTHR36179">
    <property type="entry name" value="LUD_DOM DOMAIN-CONTAINING PROTEIN"/>
    <property type="match status" value="1"/>
</dbReference>
<dbReference type="InterPro" id="IPR037171">
    <property type="entry name" value="NagB/RpiA_transferase-like"/>
</dbReference>
<dbReference type="PANTHER" id="PTHR36179:SF2">
    <property type="entry name" value="LUD DOMAIN-CONTAINING PROTEIN"/>
    <property type="match status" value="1"/>
</dbReference>